<evidence type="ECO:0000313" key="2">
    <source>
        <dbReference type="EMBL" id="KAL3281341.1"/>
    </source>
</evidence>
<dbReference type="EMBL" id="JABFTP020000144">
    <property type="protein sequence ID" value="KAL3281341.1"/>
    <property type="molecule type" value="Genomic_DNA"/>
</dbReference>
<keyword evidence="3" id="KW-1185">Reference proteome</keyword>
<sequence length="145" mass="16463">MGRGEINYLRGPKNTQRSTLHEGEEPPKAKGKKTLTENRPCSGWPGAGGCMVLQQPSRWYKLQTIGESVKLKRIPPQPRKKKFKPPMKQLKENKEGTEESGESSFKEEAEIETEIAQKEEKNCFDVLMRSKALSCRESSDCLRPL</sequence>
<evidence type="ECO:0000313" key="3">
    <source>
        <dbReference type="Proteomes" id="UP001516400"/>
    </source>
</evidence>
<feature type="region of interest" description="Disordered" evidence="1">
    <location>
        <begin position="1"/>
        <end position="47"/>
    </location>
</feature>
<accession>A0ABD2NRI5</accession>
<gene>
    <name evidence="2" type="ORF">HHI36_004548</name>
</gene>
<protein>
    <submittedName>
        <fullName evidence="2">Uncharacterized protein</fullName>
    </submittedName>
</protein>
<dbReference type="Proteomes" id="UP001516400">
    <property type="component" value="Unassembled WGS sequence"/>
</dbReference>
<name>A0ABD2NRI5_9CUCU</name>
<comment type="caution">
    <text evidence="2">The sequence shown here is derived from an EMBL/GenBank/DDBJ whole genome shotgun (WGS) entry which is preliminary data.</text>
</comment>
<reference evidence="2 3" key="1">
    <citation type="journal article" date="2021" name="BMC Biol.">
        <title>Horizontally acquired antibacterial genes associated with adaptive radiation of ladybird beetles.</title>
        <authorList>
            <person name="Li H.S."/>
            <person name="Tang X.F."/>
            <person name="Huang Y.H."/>
            <person name="Xu Z.Y."/>
            <person name="Chen M.L."/>
            <person name="Du X.Y."/>
            <person name="Qiu B.Y."/>
            <person name="Chen P.T."/>
            <person name="Zhang W."/>
            <person name="Slipinski A."/>
            <person name="Escalona H.E."/>
            <person name="Waterhouse R.M."/>
            <person name="Zwick A."/>
            <person name="Pang H."/>
        </authorList>
    </citation>
    <scope>NUCLEOTIDE SEQUENCE [LARGE SCALE GENOMIC DNA]</scope>
    <source>
        <strain evidence="2">SYSU2018</strain>
    </source>
</reference>
<proteinExistence type="predicted"/>
<feature type="region of interest" description="Disordered" evidence="1">
    <location>
        <begin position="70"/>
        <end position="109"/>
    </location>
</feature>
<evidence type="ECO:0000256" key="1">
    <source>
        <dbReference type="SAM" id="MobiDB-lite"/>
    </source>
</evidence>
<organism evidence="2 3">
    <name type="scientific">Cryptolaemus montrouzieri</name>
    <dbReference type="NCBI Taxonomy" id="559131"/>
    <lineage>
        <taxon>Eukaryota</taxon>
        <taxon>Metazoa</taxon>
        <taxon>Ecdysozoa</taxon>
        <taxon>Arthropoda</taxon>
        <taxon>Hexapoda</taxon>
        <taxon>Insecta</taxon>
        <taxon>Pterygota</taxon>
        <taxon>Neoptera</taxon>
        <taxon>Endopterygota</taxon>
        <taxon>Coleoptera</taxon>
        <taxon>Polyphaga</taxon>
        <taxon>Cucujiformia</taxon>
        <taxon>Coccinelloidea</taxon>
        <taxon>Coccinellidae</taxon>
        <taxon>Scymninae</taxon>
        <taxon>Scymnini</taxon>
        <taxon>Cryptolaemus</taxon>
    </lineage>
</organism>
<dbReference type="AlphaFoldDB" id="A0ABD2NRI5"/>
<feature type="compositionally biased region" description="Basic and acidic residues" evidence="1">
    <location>
        <begin position="19"/>
        <end position="28"/>
    </location>
</feature>